<evidence type="ECO:0000313" key="4">
    <source>
        <dbReference type="Proteomes" id="UP000538931"/>
    </source>
</evidence>
<keyword evidence="1 2" id="KW-0472">Membrane</keyword>
<comment type="caution">
    <text evidence="3">The sequence shown here is derived from an EMBL/GenBank/DDBJ whole genome shotgun (WGS) entry which is preliminary data.</text>
</comment>
<proteinExistence type="predicted"/>
<accession>A0A7W1WZB1</accession>
<dbReference type="PANTHER" id="PTHR35813">
    <property type="entry name" value="INNER MEMBRANE PROTEIN YBAN"/>
    <property type="match status" value="1"/>
</dbReference>
<dbReference type="Proteomes" id="UP000538931">
    <property type="component" value="Unassembled WGS sequence"/>
</dbReference>
<feature type="transmembrane region" description="Helical" evidence="2">
    <location>
        <begin position="92"/>
        <end position="116"/>
    </location>
</feature>
<sequence>MQHNRQSRSAGPMRWLWLVFTWACVALALLGVLLPGLPTTVFVLMAAWSASRCSPRLRRWLEQHELFGHRLRNWEQGGYIDRQTKWTASAGMLLATVMVLISISHPLLLAAILLLIGIGAFTVWSRPEPGTGDTAWPDSRDSA</sequence>
<dbReference type="AlphaFoldDB" id="A0A7W1WZB1"/>
<keyword evidence="1" id="KW-0997">Cell inner membrane</keyword>
<dbReference type="InterPro" id="IPR007401">
    <property type="entry name" value="DUF454"/>
</dbReference>
<gene>
    <name evidence="3" type="ORF">H1S06_10965</name>
</gene>
<protein>
    <recommendedName>
        <fullName evidence="1">Inner membrane protein</fullName>
    </recommendedName>
</protein>
<dbReference type="EMBL" id="JACEMT010000051">
    <property type="protein sequence ID" value="MBA4502881.1"/>
    <property type="molecule type" value="Genomic_DNA"/>
</dbReference>
<keyword evidence="2" id="KW-1133">Transmembrane helix</keyword>
<dbReference type="PIRSF" id="PIRSF016789">
    <property type="entry name" value="DUF454"/>
    <property type="match status" value="1"/>
</dbReference>
<evidence type="ECO:0000256" key="2">
    <source>
        <dbReference type="SAM" id="Phobius"/>
    </source>
</evidence>
<dbReference type="Pfam" id="PF04304">
    <property type="entry name" value="DUF454"/>
    <property type="match status" value="1"/>
</dbReference>
<evidence type="ECO:0000256" key="1">
    <source>
        <dbReference type="PIRNR" id="PIRNR016789"/>
    </source>
</evidence>
<keyword evidence="2" id="KW-0812">Transmembrane</keyword>
<keyword evidence="4" id="KW-1185">Reference proteome</keyword>
<name>A0A7W1WZB1_9GAMM</name>
<keyword evidence="1" id="KW-1003">Cell membrane</keyword>
<dbReference type="RefSeq" id="WP_181740104.1">
    <property type="nucleotide sequence ID" value="NZ_JACEMT010000051.1"/>
</dbReference>
<comment type="subcellular location">
    <subcellularLocation>
        <location evidence="1">Cell inner membrane</location>
        <topology evidence="1">Multi-pass membrane protein</topology>
    </subcellularLocation>
</comment>
<reference evidence="3 4" key="1">
    <citation type="submission" date="2020-07" db="EMBL/GenBank/DDBJ databases">
        <title>Bacterium isolated from marien macroalgae.</title>
        <authorList>
            <person name="Zhu K."/>
            <person name="Lu D."/>
            <person name="Du Z."/>
        </authorList>
    </citation>
    <scope>NUCLEOTIDE SEQUENCE [LARGE SCALE GENOMIC DNA]</scope>
    <source>
        <strain evidence="3 4">3-1745</strain>
    </source>
</reference>
<organism evidence="3 4">
    <name type="scientific">Marinobacterium marinum</name>
    <dbReference type="NCBI Taxonomy" id="2756129"/>
    <lineage>
        <taxon>Bacteria</taxon>
        <taxon>Pseudomonadati</taxon>
        <taxon>Pseudomonadota</taxon>
        <taxon>Gammaproteobacteria</taxon>
        <taxon>Oceanospirillales</taxon>
        <taxon>Oceanospirillaceae</taxon>
        <taxon>Marinobacterium</taxon>
    </lineage>
</organism>
<dbReference type="GO" id="GO:0005886">
    <property type="term" value="C:plasma membrane"/>
    <property type="evidence" value="ECO:0007669"/>
    <property type="project" value="UniProtKB-SubCell"/>
</dbReference>
<dbReference type="PANTHER" id="PTHR35813:SF1">
    <property type="entry name" value="INNER MEMBRANE PROTEIN YBAN"/>
    <property type="match status" value="1"/>
</dbReference>
<evidence type="ECO:0000313" key="3">
    <source>
        <dbReference type="EMBL" id="MBA4502881.1"/>
    </source>
</evidence>